<dbReference type="HOGENOM" id="CLU_2547051_0_0_1"/>
<feature type="region of interest" description="Disordered" evidence="1">
    <location>
        <begin position="44"/>
        <end position="83"/>
    </location>
</feature>
<feature type="compositionally biased region" description="Basic and acidic residues" evidence="1">
    <location>
        <begin position="44"/>
        <end position="74"/>
    </location>
</feature>
<evidence type="ECO:0000313" key="3">
    <source>
        <dbReference type="Proteomes" id="UP000011115"/>
    </source>
</evidence>
<reference evidence="3" key="1">
    <citation type="journal article" date="2011" name="Nature">
        <title>Genome sequence and analysis of the tuber crop potato.</title>
        <authorList>
            <consortium name="The Potato Genome Sequencing Consortium"/>
        </authorList>
    </citation>
    <scope>NUCLEOTIDE SEQUENCE [LARGE SCALE GENOMIC DNA]</scope>
    <source>
        <strain evidence="3">cv. DM1-3 516 R44</strain>
    </source>
</reference>
<dbReference type="EnsemblPlants" id="PGSC0003DMT400085250">
    <property type="protein sequence ID" value="PGSC0003DMT400085250"/>
    <property type="gene ID" value="PGSC0003DMG400034821"/>
</dbReference>
<accession>M1D930</accession>
<proteinExistence type="predicted"/>
<sequence>MDTTWQEETRWLKRTKKRRPEDHRAQLVSCRSACTLAIGILIEEQSKDTDRHKGTKQAEEMKMSEPKDRQDHSACHQVAHHTA</sequence>
<dbReference type="PaxDb" id="4113-PGSC0003DMT400085250"/>
<dbReference type="AlphaFoldDB" id="M1D930"/>
<evidence type="ECO:0000256" key="1">
    <source>
        <dbReference type="SAM" id="MobiDB-lite"/>
    </source>
</evidence>
<protein>
    <submittedName>
        <fullName evidence="2">Uncharacterized protein</fullName>
    </submittedName>
</protein>
<organism evidence="2 3">
    <name type="scientific">Solanum tuberosum</name>
    <name type="common">Potato</name>
    <dbReference type="NCBI Taxonomy" id="4113"/>
    <lineage>
        <taxon>Eukaryota</taxon>
        <taxon>Viridiplantae</taxon>
        <taxon>Streptophyta</taxon>
        <taxon>Embryophyta</taxon>
        <taxon>Tracheophyta</taxon>
        <taxon>Spermatophyta</taxon>
        <taxon>Magnoliopsida</taxon>
        <taxon>eudicotyledons</taxon>
        <taxon>Gunneridae</taxon>
        <taxon>Pentapetalae</taxon>
        <taxon>asterids</taxon>
        <taxon>lamiids</taxon>
        <taxon>Solanales</taxon>
        <taxon>Solanaceae</taxon>
        <taxon>Solanoideae</taxon>
        <taxon>Solaneae</taxon>
        <taxon>Solanum</taxon>
    </lineage>
</organism>
<keyword evidence="3" id="KW-1185">Reference proteome</keyword>
<dbReference type="InParanoid" id="M1D930"/>
<evidence type="ECO:0000313" key="2">
    <source>
        <dbReference type="EnsemblPlants" id="PGSC0003DMT400085250"/>
    </source>
</evidence>
<dbReference type="Proteomes" id="UP000011115">
    <property type="component" value="Unassembled WGS sequence"/>
</dbReference>
<reference evidence="2" key="2">
    <citation type="submission" date="2015-06" db="UniProtKB">
        <authorList>
            <consortium name="EnsemblPlants"/>
        </authorList>
    </citation>
    <scope>IDENTIFICATION</scope>
    <source>
        <strain evidence="2">DM1-3 516 R44</strain>
    </source>
</reference>
<name>M1D930_SOLTU</name>
<dbReference type="Gramene" id="PGSC0003DMT400085250">
    <property type="protein sequence ID" value="PGSC0003DMT400085250"/>
    <property type="gene ID" value="PGSC0003DMG400034821"/>
</dbReference>